<feature type="region of interest" description="Disordered" evidence="1">
    <location>
        <begin position="91"/>
        <end position="136"/>
    </location>
</feature>
<sequence length="350" mass="39689">MALATHQMRGSYVAFPSRPSSWSRGVKLKQHVMSLHMVGRLDRRFSAKCYLHSSRSCKILEHNAEQNSFHSVGIGIHGLKTKLLRVSSFQGSAKNDDAGGRSSWSKGSKNDSGESLRELPKAQSVPVSYTPEPNEGVGGSPAINNLFKKWLSLLRSHSSSQVADGILEGPGPREEVAQTQSITQETQRRSFLSRGFHHFWQLDATIKIPILLFIPLYLGITAIYGVEVSKELTPLWVLGPLVAALYVKLLQGLWALYVFTFRQTVNIVKNLPTYYQVAWSYIAGGKLKEEIGARFIQPIVTIKNSDHKEMVRQRMMVFKEWLTEKYLDFVESIWPYYCRTIRFLKRANLI</sequence>
<dbReference type="AlphaFoldDB" id="A0AAV0IP42"/>
<reference evidence="3" key="1">
    <citation type="submission" date="2022-08" db="EMBL/GenBank/DDBJ databases">
        <authorList>
            <person name="Gutierrez-Valencia J."/>
        </authorList>
    </citation>
    <scope>NUCLEOTIDE SEQUENCE</scope>
</reference>
<evidence type="ECO:0000313" key="3">
    <source>
        <dbReference type="EMBL" id="CAI0398528.1"/>
    </source>
</evidence>
<proteinExistence type="predicted"/>
<evidence type="ECO:0000256" key="1">
    <source>
        <dbReference type="SAM" id="MobiDB-lite"/>
    </source>
</evidence>
<keyword evidence="4" id="KW-1185">Reference proteome</keyword>
<keyword evidence="2" id="KW-1133">Transmembrane helix</keyword>
<accession>A0AAV0IP42</accession>
<evidence type="ECO:0008006" key="5">
    <source>
        <dbReference type="Google" id="ProtNLM"/>
    </source>
</evidence>
<feature type="transmembrane region" description="Helical" evidence="2">
    <location>
        <begin position="204"/>
        <end position="224"/>
    </location>
</feature>
<dbReference type="Proteomes" id="UP001154282">
    <property type="component" value="Unassembled WGS sequence"/>
</dbReference>
<gene>
    <name evidence="3" type="ORF">LITE_LOCUS9940</name>
</gene>
<feature type="transmembrane region" description="Helical" evidence="2">
    <location>
        <begin position="236"/>
        <end position="259"/>
    </location>
</feature>
<dbReference type="PANTHER" id="PTHR48223">
    <property type="entry name" value="DEFECTIVE 2759, PUTATIVE ISOFORM 1-RELATED"/>
    <property type="match status" value="1"/>
</dbReference>
<comment type="caution">
    <text evidence="3">The sequence shown here is derived from an EMBL/GenBank/DDBJ whole genome shotgun (WGS) entry which is preliminary data.</text>
</comment>
<dbReference type="EMBL" id="CAMGYJ010000004">
    <property type="protein sequence ID" value="CAI0398528.1"/>
    <property type="molecule type" value="Genomic_DNA"/>
</dbReference>
<name>A0AAV0IP42_9ROSI</name>
<evidence type="ECO:0000256" key="2">
    <source>
        <dbReference type="SAM" id="Phobius"/>
    </source>
</evidence>
<keyword evidence="2" id="KW-0472">Membrane</keyword>
<keyword evidence="2" id="KW-0812">Transmembrane</keyword>
<evidence type="ECO:0000313" key="4">
    <source>
        <dbReference type="Proteomes" id="UP001154282"/>
    </source>
</evidence>
<dbReference type="PANTHER" id="PTHR48223:SF1">
    <property type="entry name" value="ABC TRANSMEMBRANE TYPE-1 DOMAIN-CONTAINING PROTEIN"/>
    <property type="match status" value="1"/>
</dbReference>
<feature type="compositionally biased region" description="Basic and acidic residues" evidence="1">
    <location>
        <begin position="108"/>
        <end position="120"/>
    </location>
</feature>
<protein>
    <recommendedName>
        <fullName evidence="5">Embryo defective 2759</fullName>
    </recommendedName>
</protein>
<organism evidence="3 4">
    <name type="scientific">Linum tenue</name>
    <dbReference type="NCBI Taxonomy" id="586396"/>
    <lineage>
        <taxon>Eukaryota</taxon>
        <taxon>Viridiplantae</taxon>
        <taxon>Streptophyta</taxon>
        <taxon>Embryophyta</taxon>
        <taxon>Tracheophyta</taxon>
        <taxon>Spermatophyta</taxon>
        <taxon>Magnoliopsida</taxon>
        <taxon>eudicotyledons</taxon>
        <taxon>Gunneridae</taxon>
        <taxon>Pentapetalae</taxon>
        <taxon>rosids</taxon>
        <taxon>fabids</taxon>
        <taxon>Malpighiales</taxon>
        <taxon>Linaceae</taxon>
        <taxon>Linum</taxon>
    </lineage>
</organism>